<dbReference type="Gene3D" id="3.20.20.140">
    <property type="entry name" value="Metal-dependent hydrolases"/>
    <property type="match status" value="1"/>
</dbReference>
<evidence type="ECO:0000313" key="1">
    <source>
        <dbReference type="EMBL" id="SEM98948.1"/>
    </source>
</evidence>
<dbReference type="RefSeq" id="WP_091844472.1">
    <property type="nucleotide sequence ID" value="NZ_FOCM01000002.1"/>
</dbReference>
<dbReference type="Proteomes" id="UP000199372">
    <property type="component" value="Unassembled WGS sequence"/>
</dbReference>
<dbReference type="InterPro" id="IPR008257">
    <property type="entry name" value="Pept_M19"/>
</dbReference>
<keyword evidence="2" id="KW-1185">Reference proteome</keyword>
<dbReference type="CDD" id="cd01301">
    <property type="entry name" value="rDP_like"/>
    <property type="match status" value="1"/>
</dbReference>
<dbReference type="PROSITE" id="PS51365">
    <property type="entry name" value="RENAL_DIPEPTIDASE_2"/>
    <property type="match status" value="1"/>
</dbReference>
<dbReference type="SUPFAM" id="SSF51556">
    <property type="entry name" value="Metallo-dependent hydrolases"/>
    <property type="match status" value="1"/>
</dbReference>
<gene>
    <name evidence="1" type="ORF">SAMN04488011_10288</name>
</gene>
<name>A0A1H8CX91_9RHOB</name>
<dbReference type="OrthoDB" id="9804920at2"/>
<dbReference type="PANTHER" id="PTHR10443:SF12">
    <property type="entry name" value="DIPEPTIDASE"/>
    <property type="match status" value="1"/>
</dbReference>
<protein>
    <submittedName>
        <fullName evidence="1">Dipeptidase AC. Metallo peptidase. MEROPS family M19</fullName>
    </submittedName>
</protein>
<evidence type="ECO:0000313" key="2">
    <source>
        <dbReference type="Proteomes" id="UP000199372"/>
    </source>
</evidence>
<dbReference type="GO" id="GO:0070573">
    <property type="term" value="F:metallodipeptidase activity"/>
    <property type="evidence" value="ECO:0007669"/>
    <property type="project" value="InterPro"/>
</dbReference>
<dbReference type="AlphaFoldDB" id="A0A1H8CX91"/>
<sequence>MRTPLIFDGHNDVLTRLWSSGAGAAGFGSDAGAINAPAARKGGLGGGFFALWVPSPPDGSDSAAAMREQRYDLPLPGPVAQDTAMEVVTAQAAIFDALVEAGELVACRTVEDLRAALAGDGGLAAILHLEGAECIGRDLAELDRLHARGLRSLGPVWSRPTTFGHGVPFRFPSTGDTGPGLTEAGKRLVARCHELGVLVDLSHMTEAGFWDVAGLERRPLVATHSNAHAICPSARNLTDRQLDAIADSDGMVGINFGTAFLREDGKRTAETGLDPLLRHLDHLIGRLGEDRVGFGSDYDGTLVPEALTSSADLPVLREALRGHGIDDALMQKLCHENWLRVLDLCWR</sequence>
<dbReference type="InterPro" id="IPR032466">
    <property type="entry name" value="Metal_Hydrolase"/>
</dbReference>
<dbReference type="Pfam" id="PF01244">
    <property type="entry name" value="Peptidase_M19"/>
    <property type="match status" value="1"/>
</dbReference>
<proteinExistence type="predicted"/>
<reference evidence="2" key="1">
    <citation type="submission" date="2016-10" db="EMBL/GenBank/DDBJ databases">
        <authorList>
            <person name="Varghese N."/>
            <person name="Submissions S."/>
        </authorList>
    </citation>
    <scope>NUCLEOTIDE SEQUENCE [LARGE SCALE GENOMIC DNA]</scope>
    <source>
        <strain evidence="2">DSM 26893</strain>
    </source>
</reference>
<dbReference type="GO" id="GO:0006508">
    <property type="term" value="P:proteolysis"/>
    <property type="evidence" value="ECO:0007669"/>
    <property type="project" value="InterPro"/>
</dbReference>
<accession>A0A1H8CX91</accession>
<dbReference type="PANTHER" id="PTHR10443">
    <property type="entry name" value="MICROSOMAL DIPEPTIDASE"/>
    <property type="match status" value="1"/>
</dbReference>
<organism evidence="1 2">
    <name type="scientific">Palleronia pelagia</name>
    <dbReference type="NCBI Taxonomy" id="387096"/>
    <lineage>
        <taxon>Bacteria</taxon>
        <taxon>Pseudomonadati</taxon>
        <taxon>Pseudomonadota</taxon>
        <taxon>Alphaproteobacteria</taxon>
        <taxon>Rhodobacterales</taxon>
        <taxon>Roseobacteraceae</taxon>
        <taxon>Palleronia</taxon>
    </lineage>
</organism>
<dbReference type="EMBL" id="FOCM01000002">
    <property type="protein sequence ID" value="SEM98948.1"/>
    <property type="molecule type" value="Genomic_DNA"/>
</dbReference>